<dbReference type="Gene3D" id="3.20.20.140">
    <property type="entry name" value="Metal-dependent hydrolases"/>
    <property type="match status" value="1"/>
</dbReference>
<name>A0A926Q5Q5_9FLAO</name>
<sequence>MQNLVVFPIKLYLRYTVLFTFMFFVSMEGLAQHSKIAIKNVTVFTRPDKKPIEKATVLIAAGKFKKITSRKNFNIPKDYKIINGEGKFVTAGFWNSHVHFIESKWNDAAHQSKDSLENKLMKMFSSRGFVYVFDLAQLNFKNLNILRTRIKRGEIKGPTIFAVGAPFTSKSPFYIEPLKLPELKTRSEVKKHIKKQLGNGANGIKIWSASPTGKTIDYLPTDLIREAAGIAKTNKIPLFAHPTDLKGVKNAVNNGVNILAHVPGDDQIVWDSVLVRKLVHQKVALIPTLKLYYWVEQMAGRDTGTSNLVHTTIDQLKVFNAAGGIVLFGTDVGYINDYDTSEEFEGMAAAGMNFDEILASLTTNPAEKFNRLNNTGTIQYGKNADLVLLNRNPSTDPKHFSEVLLTIHNGEIIYKNKNLVLINQ</sequence>
<evidence type="ECO:0000313" key="3">
    <source>
        <dbReference type="Proteomes" id="UP000653730"/>
    </source>
</evidence>
<dbReference type="PANTHER" id="PTHR43135:SF3">
    <property type="entry name" value="ALPHA-D-RIBOSE 1-METHYLPHOSPHONATE 5-TRIPHOSPHATE DIPHOSPHATASE"/>
    <property type="match status" value="1"/>
</dbReference>
<dbReference type="GO" id="GO:0016810">
    <property type="term" value="F:hydrolase activity, acting on carbon-nitrogen (but not peptide) bonds"/>
    <property type="evidence" value="ECO:0007669"/>
    <property type="project" value="InterPro"/>
</dbReference>
<dbReference type="SUPFAM" id="SSF51556">
    <property type="entry name" value="Metallo-dependent hydrolases"/>
    <property type="match status" value="1"/>
</dbReference>
<evidence type="ECO:0000259" key="1">
    <source>
        <dbReference type="Pfam" id="PF01979"/>
    </source>
</evidence>
<reference evidence="2 3" key="1">
    <citation type="submission" date="2020-09" db="EMBL/GenBank/DDBJ databases">
        <title>Sinomicrobium weinanense sp. nov., a halophilic bacteria isolated from saline-alkali soil.</title>
        <authorList>
            <person name="Wu P."/>
            <person name="Ren H."/>
            <person name="Mei Y."/>
            <person name="Liang Y."/>
            <person name="Chen Z."/>
        </authorList>
    </citation>
    <scope>NUCLEOTIDE SEQUENCE [LARGE SCALE GENOMIC DNA]</scope>
    <source>
        <strain evidence="2 3">FJxs</strain>
    </source>
</reference>
<feature type="domain" description="Amidohydrolase-related" evidence="1">
    <location>
        <begin position="88"/>
        <end position="412"/>
    </location>
</feature>
<dbReference type="Proteomes" id="UP000653730">
    <property type="component" value="Unassembled WGS sequence"/>
</dbReference>
<keyword evidence="3" id="KW-1185">Reference proteome</keyword>
<gene>
    <name evidence="2" type="ORF">IBL28_19865</name>
</gene>
<dbReference type="RefSeq" id="WP_187967360.1">
    <property type="nucleotide sequence ID" value="NZ_JACVDC010000097.1"/>
</dbReference>
<proteinExistence type="predicted"/>
<dbReference type="Pfam" id="PF01979">
    <property type="entry name" value="Amidohydro_1"/>
    <property type="match status" value="1"/>
</dbReference>
<protein>
    <submittedName>
        <fullName evidence="2">Amidohydrolase family protein</fullName>
    </submittedName>
</protein>
<dbReference type="InterPro" id="IPR032466">
    <property type="entry name" value="Metal_Hydrolase"/>
</dbReference>
<comment type="caution">
    <text evidence="2">The sequence shown here is derived from an EMBL/GenBank/DDBJ whole genome shotgun (WGS) entry which is preliminary data.</text>
</comment>
<dbReference type="EMBL" id="JACVDC010000097">
    <property type="protein sequence ID" value="MBC9798235.1"/>
    <property type="molecule type" value="Genomic_DNA"/>
</dbReference>
<accession>A0A926Q5Q5</accession>
<dbReference type="SUPFAM" id="SSF51338">
    <property type="entry name" value="Composite domain of metallo-dependent hydrolases"/>
    <property type="match status" value="1"/>
</dbReference>
<dbReference type="PANTHER" id="PTHR43135">
    <property type="entry name" value="ALPHA-D-RIBOSE 1-METHYLPHOSPHONATE 5-TRIPHOSPHATE DIPHOSPHATASE"/>
    <property type="match status" value="1"/>
</dbReference>
<evidence type="ECO:0000313" key="2">
    <source>
        <dbReference type="EMBL" id="MBC9798235.1"/>
    </source>
</evidence>
<dbReference type="InterPro" id="IPR011059">
    <property type="entry name" value="Metal-dep_hydrolase_composite"/>
</dbReference>
<dbReference type="Gene3D" id="2.30.40.10">
    <property type="entry name" value="Urease, subunit C, domain 1"/>
    <property type="match status" value="1"/>
</dbReference>
<dbReference type="InterPro" id="IPR051781">
    <property type="entry name" value="Metallo-dep_Hydrolase"/>
</dbReference>
<organism evidence="2 3">
    <name type="scientific">Sinomicrobium weinanense</name>
    <dbReference type="NCBI Taxonomy" id="2842200"/>
    <lineage>
        <taxon>Bacteria</taxon>
        <taxon>Pseudomonadati</taxon>
        <taxon>Bacteroidota</taxon>
        <taxon>Flavobacteriia</taxon>
        <taxon>Flavobacteriales</taxon>
        <taxon>Flavobacteriaceae</taxon>
        <taxon>Sinomicrobium</taxon>
    </lineage>
</organism>
<dbReference type="AlphaFoldDB" id="A0A926Q5Q5"/>
<dbReference type="InterPro" id="IPR006680">
    <property type="entry name" value="Amidohydro-rel"/>
</dbReference>